<dbReference type="eggNOG" id="KOG0017">
    <property type="taxonomic scope" value="Eukaryota"/>
</dbReference>
<sequence>MTYPFFMNPNDNPGIALVSTPLNNTNFHTWSCAMLVSLCSKNKPGFVLDTISCPKDTYRLLMVWDQCNTIVMSWITNSLEPDIAQSIMWMDSAADIWHELNDRYHQGDELENFLPLPSCSCTNTCTCNLFPKIWEYRENDYGIRFLKGLNEQYSSVRSYIMLMEHLPTINKVFSMLIQQECKFFSHTEELKTVAAVSNSSRGFGRGSFLGSGRGFDGGGRGFKICTHYNKLVDVCFKKHGYPPNYPQSNSDDSKNCSATSLDIEDALVPNNSNSSSLDNATQVFTLDQLKASLALL</sequence>
<organism evidence="2 3">
    <name type="scientific">Cicer arietinum</name>
    <name type="common">Chickpea</name>
    <name type="synonym">Garbanzo</name>
    <dbReference type="NCBI Taxonomy" id="3827"/>
    <lineage>
        <taxon>Eukaryota</taxon>
        <taxon>Viridiplantae</taxon>
        <taxon>Streptophyta</taxon>
        <taxon>Embryophyta</taxon>
        <taxon>Tracheophyta</taxon>
        <taxon>Spermatophyta</taxon>
        <taxon>Magnoliopsida</taxon>
        <taxon>eudicotyledons</taxon>
        <taxon>Gunneridae</taxon>
        <taxon>Pentapetalae</taxon>
        <taxon>rosids</taxon>
        <taxon>fabids</taxon>
        <taxon>Fabales</taxon>
        <taxon>Fabaceae</taxon>
        <taxon>Papilionoideae</taxon>
        <taxon>50 kb inversion clade</taxon>
        <taxon>NPAAA clade</taxon>
        <taxon>Hologalegina</taxon>
        <taxon>IRL clade</taxon>
        <taxon>Cicereae</taxon>
        <taxon>Cicer</taxon>
    </lineage>
</organism>
<accession>A0A1S2XI72</accession>
<dbReference type="InterPro" id="IPR029472">
    <property type="entry name" value="Copia-like_N"/>
</dbReference>
<dbReference type="RefSeq" id="XP_004489744.1">
    <property type="nucleotide sequence ID" value="XM_004489687.1"/>
</dbReference>
<dbReference type="GeneID" id="101493903"/>
<reference evidence="2" key="1">
    <citation type="journal article" date="2013" name="Nat. Biotechnol.">
        <title>Draft genome sequence of chickpea (Cicer arietinum) provides a resource for trait improvement.</title>
        <authorList>
            <person name="Varshney R.K."/>
            <person name="Song C."/>
            <person name="Saxena R.K."/>
            <person name="Azam S."/>
            <person name="Yu S."/>
            <person name="Sharpe A.G."/>
            <person name="Cannon S."/>
            <person name="Baek J."/>
            <person name="Rosen B.D."/>
            <person name="Tar'an B."/>
            <person name="Millan T."/>
            <person name="Zhang X."/>
            <person name="Ramsay L.D."/>
            <person name="Iwata A."/>
            <person name="Wang Y."/>
            <person name="Nelson W."/>
            <person name="Farmer A.D."/>
            <person name="Gaur P.M."/>
            <person name="Soderlund C."/>
            <person name="Penmetsa R.V."/>
            <person name="Xu C."/>
            <person name="Bharti A.K."/>
            <person name="He W."/>
            <person name="Winter P."/>
            <person name="Zhao S."/>
            <person name="Hane J.K."/>
            <person name="Carrasquilla-Garcia N."/>
            <person name="Condie J.A."/>
            <person name="Upadhyaya H.D."/>
            <person name="Luo M.C."/>
            <person name="Thudi M."/>
            <person name="Gowda C.L."/>
            <person name="Singh N.P."/>
            <person name="Lichtenzveig J."/>
            <person name="Gali K.K."/>
            <person name="Rubio J."/>
            <person name="Nadarajan N."/>
            <person name="Dolezel J."/>
            <person name="Bansal K.C."/>
            <person name="Xu X."/>
            <person name="Edwards D."/>
            <person name="Zhang G."/>
            <person name="Kahl G."/>
            <person name="Gil J."/>
            <person name="Singh K.B."/>
            <person name="Datta S.K."/>
            <person name="Jackson S.A."/>
            <person name="Wang J."/>
            <person name="Cook D.R."/>
        </authorList>
    </citation>
    <scope>NUCLEOTIDE SEQUENCE [LARGE SCALE GENOMIC DNA]</scope>
    <source>
        <strain evidence="2">cv. CDC Frontier</strain>
    </source>
</reference>
<evidence type="ECO:0000313" key="2">
    <source>
        <dbReference type="Proteomes" id="UP000087171"/>
    </source>
</evidence>
<dbReference type="Proteomes" id="UP000087171">
    <property type="component" value="Chromosome Ca2"/>
</dbReference>
<dbReference type="PaxDb" id="3827-XP_004489744.1"/>
<dbReference type="PANTHER" id="PTHR37610:SF55">
    <property type="entry name" value="RETROTRANSPOSON COPIA-LIKE N-TERMINAL DOMAIN-CONTAINING PROTEIN"/>
    <property type="match status" value="1"/>
</dbReference>
<dbReference type="AlphaFoldDB" id="A0A1S2XI72"/>
<dbReference type="Pfam" id="PF14244">
    <property type="entry name" value="Retrotran_gag_3"/>
    <property type="match status" value="1"/>
</dbReference>
<feature type="domain" description="Retrotransposon Copia-like N-terminal" evidence="1">
    <location>
        <begin position="9"/>
        <end position="51"/>
    </location>
</feature>
<name>A0A1S2XI72_CICAR</name>
<dbReference type="KEGG" id="cam:101493903"/>
<reference evidence="3" key="2">
    <citation type="submission" date="2025-08" db="UniProtKB">
        <authorList>
            <consortium name="RefSeq"/>
        </authorList>
    </citation>
    <scope>IDENTIFICATION</scope>
    <source>
        <tissue evidence="3">Etiolated seedlings</tissue>
    </source>
</reference>
<protein>
    <submittedName>
        <fullName evidence="3">Uncharacterized protein LOC101493903</fullName>
    </submittedName>
</protein>
<keyword evidence="2" id="KW-1185">Reference proteome</keyword>
<dbReference type="OrthoDB" id="5544992at2759"/>
<dbReference type="PANTHER" id="PTHR37610">
    <property type="entry name" value="CCHC-TYPE DOMAIN-CONTAINING PROTEIN"/>
    <property type="match status" value="1"/>
</dbReference>
<gene>
    <name evidence="3" type="primary">LOC101493903</name>
</gene>
<proteinExistence type="predicted"/>
<evidence type="ECO:0000313" key="3">
    <source>
        <dbReference type="RefSeq" id="XP_004489744.1"/>
    </source>
</evidence>
<evidence type="ECO:0000259" key="1">
    <source>
        <dbReference type="Pfam" id="PF14244"/>
    </source>
</evidence>